<sequence length="253" mass="28963">MGIEVEEHEKYFLLKFSPYEEKYNLFNIRFMTEMIDTLSFLSENKSKKFLIIRGEDNFGAGADIKELLKATEDHEFAITFFTYMREIFHKLLDINKIVISQVKKIAYGASMELLLLSDYVISEKDVKFAAPGVKLGVFPPVLSSIGSFIIGYNNVKRLAMLGEVINADEAKSIGLVHIISDNFDKDTATLINNLIKSSPSSLLYVKRNMLRPFRQYMDKAFEDLIVQIQSEEAREGILSFINKTNPPWFSQSL</sequence>
<dbReference type="InterPro" id="IPR051683">
    <property type="entry name" value="Enoyl-CoA_Hydratase/Isomerase"/>
</dbReference>
<dbReference type="KEGG" id="scas:SACC_32330"/>
<dbReference type="CDD" id="cd06558">
    <property type="entry name" value="crotonase-like"/>
    <property type="match status" value="1"/>
</dbReference>
<dbReference type="EMBL" id="AP025226">
    <property type="protein sequence ID" value="BDC00217.1"/>
    <property type="molecule type" value="Genomic_DNA"/>
</dbReference>
<dbReference type="Pfam" id="PF00378">
    <property type="entry name" value="ECH_1"/>
    <property type="match status" value="1"/>
</dbReference>
<name>A0AAQ4CWN5_9CREN</name>
<accession>A0AAQ4CWN5</accession>
<reference evidence="2 3" key="1">
    <citation type="journal article" date="2022" name="Microbiol. Resour. Announc.">
        <title>Complete Genome Sequence of the Hyperthermophilic and Acidophilic Archaeon Saccharolobus caldissimus Strain HS-3T.</title>
        <authorList>
            <person name="Sakai H.D."/>
            <person name="Kurosawa N."/>
        </authorList>
    </citation>
    <scope>NUCLEOTIDE SEQUENCE [LARGE SCALE GENOMIC DNA]</scope>
    <source>
        <strain evidence="2 3">JCM32116</strain>
    </source>
</reference>
<dbReference type="SUPFAM" id="SSF52096">
    <property type="entry name" value="ClpP/crotonase"/>
    <property type="match status" value="1"/>
</dbReference>
<dbReference type="PANTHER" id="PTHR42964">
    <property type="entry name" value="ENOYL-COA HYDRATASE"/>
    <property type="match status" value="1"/>
</dbReference>
<dbReference type="GeneID" id="68867955"/>
<evidence type="ECO:0000313" key="3">
    <source>
        <dbReference type="Proteomes" id="UP001319921"/>
    </source>
</evidence>
<dbReference type="InterPro" id="IPR001753">
    <property type="entry name" value="Enoyl-CoA_hydra/iso"/>
</dbReference>
<dbReference type="Gene3D" id="3.90.226.10">
    <property type="entry name" value="2-enoyl-CoA Hydratase, Chain A, domain 1"/>
    <property type="match status" value="1"/>
</dbReference>
<protein>
    <submittedName>
        <fullName evidence="2">Enoyl-CoA hydratase</fullName>
    </submittedName>
</protein>
<evidence type="ECO:0000256" key="1">
    <source>
        <dbReference type="ARBA" id="ARBA00005254"/>
    </source>
</evidence>
<dbReference type="PANTHER" id="PTHR42964:SF1">
    <property type="entry name" value="POLYKETIDE BIOSYNTHESIS ENOYL-COA HYDRATASE PKSH-RELATED"/>
    <property type="match status" value="1"/>
</dbReference>
<proteinExistence type="inferred from homology"/>
<dbReference type="InterPro" id="IPR029045">
    <property type="entry name" value="ClpP/crotonase-like_dom_sf"/>
</dbReference>
<dbReference type="AlphaFoldDB" id="A0AAQ4CWN5"/>
<organism evidence="2 3">
    <name type="scientific">Saccharolobus caldissimus</name>
    <dbReference type="NCBI Taxonomy" id="1702097"/>
    <lineage>
        <taxon>Archaea</taxon>
        <taxon>Thermoproteota</taxon>
        <taxon>Thermoprotei</taxon>
        <taxon>Sulfolobales</taxon>
        <taxon>Sulfolobaceae</taxon>
        <taxon>Saccharolobus</taxon>
    </lineage>
</organism>
<keyword evidence="3" id="KW-1185">Reference proteome</keyword>
<comment type="similarity">
    <text evidence="1">Belongs to the enoyl-CoA hydratase/isomerase family.</text>
</comment>
<evidence type="ECO:0000313" key="2">
    <source>
        <dbReference type="EMBL" id="BDC00217.1"/>
    </source>
</evidence>
<gene>
    <name evidence="2" type="ORF">SACC_32330</name>
</gene>
<dbReference type="RefSeq" id="WP_229570953.1">
    <property type="nucleotide sequence ID" value="NZ_AP025226.1"/>
</dbReference>
<dbReference type="Proteomes" id="UP001319921">
    <property type="component" value="Chromosome"/>
</dbReference>